<proteinExistence type="predicted"/>
<feature type="domain" description="Calcineurin-like phosphoesterase" evidence="1">
    <location>
        <begin position="17"/>
        <end position="272"/>
    </location>
</feature>
<reference evidence="3" key="1">
    <citation type="journal article" date="2023" name="Commun. Biol.">
        <title>Genome analysis of Parmales, the sister group of diatoms, reveals the evolutionary specialization of diatoms from phago-mixotrophs to photoautotrophs.</title>
        <authorList>
            <person name="Ban H."/>
            <person name="Sato S."/>
            <person name="Yoshikawa S."/>
            <person name="Yamada K."/>
            <person name="Nakamura Y."/>
            <person name="Ichinomiya M."/>
            <person name="Sato N."/>
            <person name="Blanc-Mathieu R."/>
            <person name="Endo H."/>
            <person name="Kuwata A."/>
            <person name="Ogata H."/>
        </authorList>
    </citation>
    <scope>NUCLEOTIDE SEQUENCE [LARGE SCALE GENOMIC DNA]</scope>
</reference>
<dbReference type="GO" id="GO:0030145">
    <property type="term" value="F:manganese ion binding"/>
    <property type="evidence" value="ECO:0007669"/>
    <property type="project" value="TreeGrafter"/>
</dbReference>
<dbReference type="EMBL" id="BRYA01000165">
    <property type="protein sequence ID" value="GMI42118.1"/>
    <property type="molecule type" value="Genomic_DNA"/>
</dbReference>
<comment type="caution">
    <text evidence="2">The sequence shown here is derived from an EMBL/GenBank/DDBJ whole genome shotgun (WGS) entry which is preliminary data.</text>
</comment>
<dbReference type="OrthoDB" id="9675250at2759"/>
<accession>A0A9W7L9S7</accession>
<dbReference type="GO" id="GO:0047734">
    <property type="term" value="F:CDP-glycerol diphosphatase activity"/>
    <property type="evidence" value="ECO:0007669"/>
    <property type="project" value="TreeGrafter"/>
</dbReference>
<dbReference type="PANTHER" id="PTHR16509:SF1">
    <property type="entry name" value="MANGANESE-DEPENDENT ADP-RIBOSE_CDP-ALCOHOL DIPHOSPHATASE"/>
    <property type="match status" value="1"/>
</dbReference>
<evidence type="ECO:0000313" key="3">
    <source>
        <dbReference type="Proteomes" id="UP001165065"/>
    </source>
</evidence>
<dbReference type="PANTHER" id="PTHR16509">
    <property type="match status" value="1"/>
</dbReference>
<dbReference type="GO" id="GO:0008663">
    <property type="term" value="F:2',3'-cyclic-nucleotide 2'-phosphodiesterase activity"/>
    <property type="evidence" value="ECO:0007669"/>
    <property type="project" value="TreeGrafter"/>
</dbReference>
<dbReference type="InterPro" id="IPR029052">
    <property type="entry name" value="Metallo-depent_PP-like"/>
</dbReference>
<dbReference type="Pfam" id="PF00149">
    <property type="entry name" value="Metallophos"/>
    <property type="match status" value="1"/>
</dbReference>
<evidence type="ECO:0000259" key="1">
    <source>
        <dbReference type="Pfam" id="PF00149"/>
    </source>
</evidence>
<dbReference type="SUPFAM" id="SSF56300">
    <property type="entry name" value="Metallo-dependent phosphatases"/>
    <property type="match status" value="1"/>
</dbReference>
<dbReference type="Proteomes" id="UP001165065">
    <property type="component" value="Unassembled WGS sequence"/>
</dbReference>
<gene>
    <name evidence="2" type="ORF">TrCOL_g1781</name>
</gene>
<dbReference type="Gene3D" id="3.60.21.10">
    <property type="match status" value="1"/>
</dbReference>
<dbReference type="AlphaFoldDB" id="A0A9W7L9S7"/>
<dbReference type="InterPro" id="IPR004843">
    <property type="entry name" value="Calcineurin-like_PHP"/>
</dbReference>
<name>A0A9W7L9S7_9STRA</name>
<keyword evidence="3" id="KW-1185">Reference proteome</keyword>
<sequence>MSQLPVKIPSSSTTPRLRIGIIADVQHAPIDDGFSYSGTPRYYRHAISAASSAARKFQSTSCDFAIDLGDVIDGQCANLPSGPDPVLTSISQALSAYEGEWFHTYGNHEMYCFDRQTIGERLGVPFVREETGDLVGYYSIQKSDYRFIFLDNYDETVLSRTGPKKAAAEQILSKKNPNYAKGDINSPYPGTGLNRRFVAFNGGIGPTQMNWLRSQLELARKRGEKVVVSSHQPLHPKTTAPICLPFNYPEILKLLQKFNDVVVLTLSGHTHSNGYIESKGIHHIVVPAALESKPPIQTFAILEIYEDRIEVLGEGDCQSGTIMLEETGEKGGKRKRKGK</sequence>
<protein>
    <recommendedName>
        <fullName evidence="1">Calcineurin-like phosphoesterase domain-containing protein</fullName>
    </recommendedName>
</protein>
<organism evidence="2 3">
    <name type="scientific">Triparma columacea</name>
    <dbReference type="NCBI Taxonomy" id="722753"/>
    <lineage>
        <taxon>Eukaryota</taxon>
        <taxon>Sar</taxon>
        <taxon>Stramenopiles</taxon>
        <taxon>Ochrophyta</taxon>
        <taxon>Bolidophyceae</taxon>
        <taxon>Parmales</taxon>
        <taxon>Triparmaceae</taxon>
        <taxon>Triparma</taxon>
    </lineage>
</organism>
<dbReference type="GO" id="GO:0047631">
    <property type="term" value="F:ADP-ribose diphosphatase activity"/>
    <property type="evidence" value="ECO:0007669"/>
    <property type="project" value="TreeGrafter"/>
</dbReference>
<evidence type="ECO:0000313" key="2">
    <source>
        <dbReference type="EMBL" id="GMI42118.1"/>
    </source>
</evidence>